<accession>A0A7W5ZHD2</accession>
<dbReference type="InterPro" id="IPR024311">
    <property type="entry name" value="Lipocalin-like"/>
</dbReference>
<feature type="domain" description="Lipocalin-like" evidence="1">
    <location>
        <begin position="28"/>
        <end position="123"/>
    </location>
</feature>
<evidence type="ECO:0000313" key="2">
    <source>
        <dbReference type="EMBL" id="MBB3836620.1"/>
    </source>
</evidence>
<protein>
    <recommendedName>
        <fullName evidence="1">Lipocalin-like domain-containing protein</fullName>
    </recommendedName>
</protein>
<evidence type="ECO:0000259" key="1">
    <source>
        <dbReference type="Pfam" id="PF13648"/>
    </source>
</evidence>
<evidence type="ECO:0000313" key="3">
    <source>
        <dbReference type="Proteomes" id="UP000541352"/>
    </source>
</evidence>
<name>A0A7W5ZHD2_9BACT</name>
<reference evidence="2 3" key="1">
    <citation type="submission" date="2020-08" db="EMBL/GenBank/DDBJ databases">
        <title>Genomic Encyclopedia of Type Strains, Phase IV (KMG-IV): sequencing the most valuable type-strain genomes for metagenomic binning, comparative biology and taxonomic classification.</title>
        <authorList>
            <person name="Goeker M."/>
        </authorList>
    </citation>
    <scope>NUCLEOTIDE SEQUENCE [LARGE SCALE GENOMIC DNA]</scope>
    <source>
        <strain evidence="2 3">DSM 17976</strain>
    </source>
</reference>
<dbReference type="RefSeq" id="WP_183971360.1">
    <property type="nucleotide sequence ID" value="NZ_JACIBY010000001.1"/>
</dbReference>
<proteinExistence type="predicted"/>
<keyword evidence="3" id="KW-1185">Reference proteome</keyword>
<dbReference type="Pfam" id="PF13648">
    <property type="entry name" value="Lipocalin_4"/>
    <property type="match status" value="1"/>
</dbReference>
<dbReference type="Proteomes" id="UP000541352">
    <property type="component" value="Unassembled WGS sequence"/>
</dbReference>
<comment type="caution">
    <text evidence="2">The sequence shown here is derived from an EMBL/GenBank/DDBJ whole genome shotgun (WGS) entry which is preliminary data.</text>
</comment>
<gene>
    <name evidence="2" type="ORF">FHS57_000602</name>
</gene>
<organism evidence="2 3">
    <name type="scientific">Runella defluvii</name>
    <dbReference type="NCBI Taxonomy" id="370973"/>
    <lineage>
        <taxon>Bacteria</taxon>
        <taxon>Pseudomonadati</taxon>
        <taxon>Bacteroidota</taxon>
        <taxon>Cytophagia</taxon>
        <taxon>Cytophagales</taxon>
        <taxon>Spirosomataceae</taxon>
        <taxon>Runella</taxon>
    </lineage>
</organism>
<dbReference type="EMBL" id="JACIBY010000001">
    <property type="protein sequence ID" value="MBB3836620.1"/>
    <property type="molecule type" value="Genomic_DNA"/>
</dbReference>
<dbReference type="PROSITE" id="PS51257">
    <property type="entry name" value="PROKAR_LIPOPROTEIN"/>
    <property type="match status" value="1"/>
</dbReference>
<dbReference type="AlphaFoldDB" id="A0A7W5ZHD2"/>
<sequence>MRRFVYLIFVSLFIACQSSDYVGTNKELTGTWKLISYCKSTGTSGCTQTTVPNDKGVFISFSKKNEFNEYYRNTRPIDYSFLGCGGGSYQIEGSQVRIRATCMSSSNGQLIDLTSLSQTRLVLNPSGRGEFLFEKQ</sequence>